<reference evidence="1 2" key="1">
    <citation type="submission" date="2015-12" db="EMBL/GenBank/DDBJ databases">
        <title>Draft genome of the nematode, Onchocerca flexuosa.</title>
        <authorList>
            <person name="Mitreva M."/>
        </authorList>
    </citation>
    <scope>NUCLEOTIDE SEQUENCE [LARGE SCALE GENOMIC DNA]</scope>
    <source>
        <strain evidence="1">Red Deer</strain>
    </source>
</reference>
<evidence type="ECO:0000313" key="2">
    <source>
        <dbReference type="Proteomes" id="UP000242913"/>
    </source>
</evidence>
<name>A0A238C2F4_9BILA</name>
<sequence>MYAIQLHSCNSAINSTLSMMIEVQIDEVCSTVSGGKFMLSVSAMSPGM</sequence>
<keyword evidence="2" id="KW-1185">Reference proteome</keyword>
<evidence type="ECO:0000313" key="1">
    <source>
        <dbReference type="EMBL" id="OZC11641.1"/>
    </source>
</evidence>
<protein>
    <submittedName>
        <fullName evidence="1">Uncharacterized protein</fullName>
    </submittedName>
</protein>
<organism evidence="1 2">
    <name type="scientific">Onchocerca flexuosa</name>
    <dbReference type="NCBI Taxonomy" id="387005"/>
    <lineage>
        <taxon>Eukaryota</taxon>
        <taxon>Metazoa</taxon>
        <taxon>Ecdysozoa</taxon>
        <taxon>Nematoda</taxon>
        <taxon>Chromadorea</taxon>
        <taxon>Rhabditida</taxon>
        <taxon>Spirurina</taxon>
        <taxon>Spiruromorpha</taxon>
        <taxon>Filarioidea</taxon>
        <taxon>Onchocercidae</taxon>
        <taxon>Onchocerca</taxon>
    </lineage>
</organism>
<accession>A0A238C2F4</accession>
<feature type="non-terminal residue" evidence="1">
    <location>
        <position position="48"/>
    </location>
</feature>
<dbReference type="AlphaFoldDB" id="A0A238C2F4"/>
<dbReference type="Proteomes" id="UP000242913">
    <property type="component" value="Unassembled WGS sequence"/>
</dbReference>
<proteinExistence type="predicted"/>
<dbReference type="EMBL" id="KZ269980">
    <property type="protein sequence ID" value="OZC11641.1"/>
    <property type="molecule type" value="Genomic_DNA"/>
</dbReference>
<gene>
    <name evidence="1" type="ORF">X798_01504</name>
</gene>